<dbReference type="Pfam" id="PF00497">
    <property type="entry name" value="SBP_bac_3"/>
    <property type="match status" value="1"/>
</dbReference>
<dbReference type="CDD" id="cd13530">
    <property type="entry name" value="PBP2_peptides_like"/>
    <property type="match status" value="1"/>
</dbReference>
<dbReference type="EMBL" id="CP132507">
    <property type="protein sequence ID" value="WNO05284.1"/>
    <property type="molecule type" value="Genomic_DNA"/>
</dbReference>
<evidence type="ECO:0000313" key="4">
    <source>
        <dbReference type="EMBL" id="WNO05284.1"/>
    </source>
</evidence>
<dbReference type="Gene3D" id="3.40.190.10">
    <property type="entry name" value="Periplasmic binding protein-like II"/>
    <property type="match status" value="2"/>
</dbReference>
<gene>
    <name evidence="4" type="ORF">RAN89_02345</name>
</gene>
<proteinExistence type="predicted"/>
<dbReference type="SMART" id="SM00062">
    <property type="entry name" value="PBPb"/>
    <property type="match status" value="1"/>
</dbReference>
<sequence>MKQKYPLQTSKNPLPWALALNAFALLLGLGGSHPGGAAHAASAASVSRTERIATTKKLRVCIWPDYYGVSFRNPKTLEVSGVDADLAADFAKDLGVSLEFVESSFAKLVQDIESDRCDVAMFAVGVTPERQKKLRFTAPTMESDIFAIAANTNRRIKAWGDIDRAGNVVAVMRGTLHEPVMRAGLKSAELLVLDTPMAREQEVQSGRADVFMTDFPYSRRMLETTDWAKVIAPEVPYHLTPYAYAVAPGDDRWFARVEQFVRDIKKDGRLLKAAARYKLDPIVVRK</sequence>
<dbReference type="PANTHER" id="PTHR35936:SF17">
    <property type="entry name" value="ARGININE-BINDING EXTRACELLULAR PROTEIN ARTP"/>
    <property type="match status" value="1"/>
</dbReference>
<evidence type="ECO:0000256" key="2">
    <source>
        <dbReference type="SAM" id="SignalP"/>
    </source>
</evidence>
<keyword evidence="5" id="KW-1185">Reference proteome</keyword>
<dbReference type="InterPro" id="IPR001638">
    <property type="entry name" value="Solute-binding_3/MltF_N"/>
</dbReference>
<dbReference type="Proteomes" id="UP001302257">
    <property type="component" value="Chromosome"/>
</dbReference>
<protein>
    <submittedName>
        <fullName evidence="4">ABC transporter substrate-binding protein</fullName>
    </submittedName>
</protein>
<evidence type="ECO:0000313" key="5">
    <source>
        <dbReference type="Proteomes" id="UP001302257"/>
    </source>
</evidence>
<name>A0ABZ0B2K3_9BURK</name>
<organism evidence="4 5">
    <name type="scientific">Rhodoferax mekongensis</name>
    <dbReference type="NCBI Taxonomy" id="3068341"/>
    <lineage>
        <taxon>Bacteria</taxon>
        <taxon>Pseudomonadati</taxon>
        <taxon>Pseudomonadota</taxon>
        <taxon>Betaproteobacteria</taxon>
        <taxon>Burkholderiales</taxon>
        <taxon>Comamonadaceae</taxon>
        <taxon>Rhodoferax</taxon>
    </lineage>
</organism>
<accession>A0ABZ0B2K3</accession>
<feature type="domain" description="Solute-binding protein family 3/N-terminal" evidence="3">
    <location>
        <begin position="57"/>
        <end position="281"/>
    </location>
</feature>
<dbReference type="RefSeq" id="WP_313868066.1">
    <property type="nucleotide sequence ID" value="NZ_CP132507.1"/>
</dbReference>
<dbReference type="SUPFAM" id="SSF53850">
    <property type="entry name" value="Periplasmic binding protein-like II"/>
    <property type="match status" value="1"/>
</dbReference>
<reference evidence="4 5" key="1">
    <citation type="submission" date="2023-08" db="EMBL/GenBank/DDBJ databases">
        <title>Rhodoferax potami sp. nov. and Rhodoferax mekongensis sp. nov., isolated from the Mekong River in Thailand.</title>
        <authorList>
            <person name="Kitikhun S."/>
            <person name="Charoenyingcharoen P."/>
            <person name="Siriarchawattana P."/>
            <person name="Likhitrattanapisal S."/>
            <person name="Nilsakha T."/>
            <person name="Chanpet A."/>
            <person name="Rattanawaree P."/>
            <person name="Ingsriswang S."/>
        </authorList>
    </citation>
    <scope>NUCLEOTIDE SEQUENCE [LARGE SCALE GENOMIC DNA]</scope>
    <source>
        <strain evidence="4 5">TBRC 17307</strain>
    </source>
</reference>
<dbReference type="PANTHER" id="PTHR35936">
    <property type="entry name" value="MEMBRANE-BOUND LYTIC MUREIN TRANSGLYCOSYLASE F"/>
    <property type="match status" value="1"/>
</dbReference>
<evidence type="ECO:0000259" key="3">
    <source>
        <dbReference type="SMART" id="SM00062"/>
    </source>
</evidence>
<feature type="signal peptide" evidence="2">
    <location>
        <begin position="1"/>
        <end position="37"/>
    </location>
</feature>
<feature type="chain" id="PRO_5046959928" evidence="2">
    <location>
        <begin position="38"/>
        <end position="286"/>
    </location>
</feature>
<evidence type="ECO:0000256" key="1">
    <source>
        <dbReference type="ARBA" id="ARBA00022729"/>
    </source>
</evidence>
<keyword evidence="1 2" id="KW-0732">Signal</keyword>